<sequence length="319" mass="35578">MRISAPSPASFGASASRSFFLPFRLVFAAGSGSELRSERKTERIRLGRKNGNELGLAVPPLLRRRGARAETVKRNFSLSRAADDLQRGKHKVTHFQQLPKDENEIMIPVLTSKKASELPVNEVASILQADIQNGLKNSEVCHRRAFHGWNEFDITEDEPLWKKYISQFKNPLIMLLLASAVISVIMHQFDDAVSITVLLESHWLSQSFLRMCRMHATGSIKGFVCLAGRIQPGRHHLEQIRQGNPKAGAWLLRCERARERALQQLPHHLLSPTAAAWMLFLPPSSGAETDILLQGQAASLATTLELPSAKWEKDSQPSG</sequence>
<name>V8NCC5_OPHHA</name>
<evidence type="ECO:0000313" key="3">
    <source>
        <dbReference type="EMBL" id="ETE59581.1"/>
    </source>
</evidence>
<feature type="domain" description="Cation-transporting P-type ATPase N-terminal" evidence="2">
    <location>
        <begin position="114"/>
        <end position="188"/>
    </location>
</feature>
<dbReference type="OrthoDB" id="3352408at2759"/>
<gene>
    <name evidence="3" type="primary">ATP2C1</name>
    <name evidence="3" type="ORF">L345_14688</name>
</gene>
<dbReference type="Proteomes" id="UP000018936">
    <property type="component" value="Unassembled WGS sequence"/>
</dbReference>
<dbReference type="InterPro" id="IPR023298">
    <property type="entry name" value="ATPase_P-typ_TM_dom_sf"/>
</dbReference>
<dbReference type="InterPro" id="IPR004014">
    <property type="entry name" value="ATPase_P-typ_cation-transptr_N"/>
</dbReference>
<evidence type="ECO:0000259" key="2">
    <source>
        <dbReference type="SMART" id="SM00831"/>
    </source>
</evidence>
<dbReference type="Pfam" id="PF00690">
    <property type="entry name" value="Cation_ATPase_N"/>
    <property type="match status" value="1"/>
</dbReference>
<accession>V8NCC5</accession>
<dbReference type="SUPFAM" id="SSF81665">
    <property type="entry name" value="Calcium ATPase, transmembrane domain M"/>
    <property type="match status" value="1"/>
</dbReference>
<dbReference type="Gene3D" id="1.20.1110.10">
    <property type="entry name" value="Calcium-transporting ATPase, transmembrane domain"/>
    <property type="match status" value="1"/>
</dbReference>
<feature type="non-terminal residue" evidence="3">
    <location>
        <position position="1"/>
    </location>
</feature>
<dbReference type="PANTHER" id="PTHR42861">
    <property type="entry name" value="CALCIUM-TRANSPORTING ATPASE"/>
    <property type="match status" value="1"/>
</dbReference>
<dbReference type="EMBL" id="AZIM01005461">
    <property type="protein sequence ID" value="ETE59581.1"/>
    <property type="molecule type" value="Genomic_DNA"/>
</dbReference>
<feature type="non-terminal residue" evidence="3">
    <location>
        <position position="319"/>
    </location>
</feature>
<keyword evidence="4" id="KW-1185">Reference proteome</keyword>
<proteinExistence type="predicted"/>
<dbReference type="Gene3D" id="2.70.150.10">
    <property type="entry name" value="Calcium-transporting ATPase, cytoplasmic transduction domain A"/>
    <property type="match status" value="1"/>
</dbReference>
<protein>
    <submittedName>
        <fullName evidence="3">Calcium-transporting ATPase type 2C member 1</fullName>
    </submittedName>
</protein>
<evidence type="ECO:0000256" key="1">
    <source>
        <dbReference type="ARBA" id="ARBA00022842"/>
    </source>
</evidence>
<dbReference type="SMART" id="SM00831">
    <property type="entry name" value="Cation_ATPase_N"/>
    <property type="match status" value="1"/>
</dbReference>
<dbReference type="AlphaFoldDB" id="V8NCC5"/>
<organism evidence="3 4">
    <name type="scientific">Ophiophagus hannah</name>
    <name type="common">King cobra</name>
    <name type="synonym">Naja hannah</name>
    <dbReference type="NCBI Taxonomy" id="8665"/>
    <lineage>
        <taxon>Eukaryota</taxon>
        <taxon>Metazoa</taxon>
        <taxon>Chordata</taxon>
        <taxon>Craniata</taxon>
        <taxon>Vertebrata</taxon>
        <taxon>Euteleostomi</taxon>
        <taxon>Lepidosauria</taxon>
        <taxon>Squamata</taxon>
        <taxon>Bifurcata</taxon>
        <taxon>Unidentata</taxon>
        <taxon>Episquamata</taxon>
        <taxon>Toxicofera</taxon>
        <taxon>Serpentes</taxon>
        <taxon>Colubroidea</taxon>
        <taxon>Elapidae</taxon>
        <taxon>Elapinae</taxon>
        <taxon>Ophiophagus</taxon>
    </lineage>
</organism>
<evidence type="ECO:0000313" key="4">
    <source>
        <dbReference type="Proteomes" id="UP000018936"/>
    </source>
</evidence>
<comment type="caution">
    <text evidence="3">The sequence shown here is derived from an EMBL/GenBank/DDBJ whole genome shotgun (WGS) entry which is preliminary data.</text>
</comment>
<keyword evidence="1" id="KW-0460">Magnesium</keyword>
<reference evidence="3 4" key="1">
    <citation type="journal article" date="2013" name="Proc. Natl. Acad. Sci. U.S.A.">
        <title>The king cobra genome reveals dynamic gene evolution and adaptation in the snake venom system.</title>
        <authorList>
            <person name="Vonk F.J."/>
            <person name="Casewell N.R."/>
            <person name="Henkel C.V."/>
            <person name="Heimberg A.M."/>
            <person name="Jansen H.J."/>
            <person name="McCleary R.J."/>
            <person name="Kerkkamp H.M."/>
            <person name="Vos R.A."/>
            <person name="Guerreiro I."/>
            <person name="Calvete J.J."/>
            <person name="Wuster W."/>
            <person name="Woods A.E."/>
            <person name="Logan J.M."/>
            <person name="Harrison R.A."/>
            <person name="Castoe T.A."/>
            <person name="de Koning A.P."/>
            <person name="Pollock D.D."/>
            <person name="Yandell M."/>
            <person name="Calderon D."/>
            <person name="Renjifo C."/>
            <person name="Currier R.B."/>
            <person name="Salgado D."/>
            <person name="Pla D."/>
            <person name="Sanz L."/>
            <person name="Hyder A.S."/>
            <person name="Ribeiro J.M."/>
            <person name="Arntzen J.W."/>
            <person name="van den Thillart G.E."/>
            <person name="Boetzer M."/>
            <person name="Pirovano W."/>
            <person name="Dirks R.P."/>
            <person name="Spaink H.P."/>
            <person name="Duboule D."/>
            <person name="McGlinn E."/>
            <person name="Kini R.M."/>
            <person name="Richardson M.K."/>
        </authorList>
    </citation>
    <scope>NUCLEOTIDE SEQUENCE</scope>
    <source>
        <tissue evidence="3">Blood</tissue>
    </source>
</reference>